<dbReference type="Proteomes" id="UP000683507">
    <property type="component" value="Chromosome"/>
</dbReference>
<keyword evidence="2" id="KW-1185">Reference proteome</keyword>
<accession>A0A916NJN6</accession>
<evidence type="ECO:0000313" key="1">
    <source>
        <dbReference type="EMBL" id="CAG5087214.1"/>
    </source>
</evidence>
<evidence type="ECO:0000313" key="2">
    <source>
        <dbReference type="Proteomes" id="UP000683507"/>
    </source>
</evidence>
<sequence>MIKTLLFIVTFIPGINQGNLKQTDSIAETWNLLVFEKGGCLGGCQYVKEEKIEKKEVRTLVFSQQAWKDFLNKDKTKLTHFLIGEMSDTTQTRIHTCPFFEATAGEMAVYSLQRIHQKNWFDFPEFITYKDREMESATEQPQAWLQEILKNKTQREKLEALYHNELKK</sequence>
<dbReference type="EMBL" id="OU015584">
    <property type="protein sequence ID" value="CAG5087214.1"/>
    <property type="molecule type" value="Genomic_DNA"/>
</dbReference>
<protein>
    <submittedName>
        <fullName evidence="1">Uncharacterized protein</fullName>
    </submittedName>
</protein>
<name>A0A916NJN6_9FLAO</name>
<reference evidence="1" key="1">
    <citation type="submission" date="2021-04" db="EMBL/GenBank/DDBJ databases">
        <authorList>
            <person name="Rodrigo-Torres L."/>
            <person name="Arahal R. D."/>
            <person name="Lucena T."/>
        </authorList>
    </citation>
    <scope>NUCLEOTIDE SEQUENCE</scope>
    <source>
        <strain evidence="1">AS29M-1</strain>
    </source>
</reference>
<dbReference type="AlphaFoldDB" id="A0A916NJN6"/>
<organism evidence="1 2">
    <name type="scientific">Parvicella tangerina</name>
    <dbReference type="NCBI Taxonomy" id="2829795"/>
    <lineage>
        <taxon>Bacteria</taxon>
        <taxon>Pseudomonadati</taxon>
        <taxon>Bacteroidota</taxon>
        <taxon>Flavobacteriia</taxon>
        <taxon>Flavobacteriales</taxon>
        <taxon>Parvicellaceae</taxon>
        <taxon>Parvicella</taxon>
    </lineage>
</organism>
<dbReference type="KEGG" id="ptan:CRYO30217_03418"/>
<gene>
    <name evidence="1" type="ORF">CRYO30217_03418</name>
</gene>
<proteinExistence type="predicted"/>
<dbReference type="RefSeq" id="WP_258543593.1">
    <property type="nucleotide sequence ID" value="NZ_OU015584.1"/>
</dbReference>